<dbReference type="InterPro" id="IPR026902">
    <property type="entry name" value="RnfC_N"/>
</dbReference>
<keyword evidence="1" id="KW-0813">Transport</keyword>
<evidence type="ECO:0000256" key="5">
    <source>
        <dbReference type="ARBA" id="ARBA00022982"/>
    </source>
</evidence>
<dbReference type="Pfam" id="PF01512">
    <property type="entry name" value="Complex1_51K"/>
    <property type="match status" value="1"/>
</dbReference>
<dbReference type="Proteomes" id="UP000649151">
    <property type="component" value="Unassembled WGS sequence"/>
</dbReference>
<evidence type="ECO:0000256" key="7">
    <source>
        <dbReference type="ARBA" id="ARBA00023014"/>
    </source>
</evidence>
<keyword evidence="3" id="KW-0479">Metal-binding</keyword>
<dbReference type="Gene3D" id="3.40.50.11540">
    <property type="entry name" value="NADH-ubiquinone oxidoreductase 51kDa subunit"/>
    <property type="match status" value="1"/>
</dbReference>
<keyword evidence="4" id="KW-0677">Repeat</keyword>
<accession>A0ABR7IQD5</accession>
<gene>
    <name evidence="9" type="ORF">H8Z77_04775</name>
</gene>
<keyword evidence="6" id="KW-0408">Iron</keyword>
<dbReference type="InterPro" id="IPR017896">
    <property type="entry name" value="4Fe4S_Fe-S-bd"/>
</dbReference>
<evidence type="ECO:0000256" key="4">
    <source>
        <dbReference type="ARBA" id="ARBA00022737"/>
    </source>
</evidence>
<dbReference type="PANTHER" id="PTHR43034">
    <property type="entry name" value="ION-TRANSLOCATING OXIDOREDUCTASE COMPLEX SUBUNIT C"/>
    <property type="match status" value="1"/>
</dbReference>
<dbReference type="InterPro" id="IPR010208">
    <property type="entry name" value="Ion_transpt_RnfC/RsxC"/>
</dbReference>
<proteinExistence type="predicted"/>
<dbReference type="PANTHER" id="PTHR43034:SF2">
    <property type="entry name" value="ION-TRANSLOCATING OXIDOREDUCTASE COMPLEX SUBUNIT C"/>
    <property type="match status" value="1"/>
</dbReference>
<keyword evidence="2" id="KW-0004">4Fe-4S</keyword>
<dbReference type="SUPFAM" id="SSF142019">
    <property type="entry name" value="Nqo1 FMN-binding domain-like"/>
    <property type="match status" value="1"/>
</dbReference>
<evidence type="ECO:0000256" key="1">
    <source>
        <dbReference type="ARBA" id="ARBA00022448"/>
    </source>
</evidence>
<comment type="caution">
    <text evidence="9">The sequence shown here is derived from an EMBL/GenBank/DDBJ whole genome shotgun (WGS) entry which is preliminary data.</text>
</comment>
<evidence type="ECO:0000313" key="9">
    <source>
        <dbReference type="EMBL" id="MBC5787341.1"/>
    </source>
</evidence>
<reference evidence="9 10" key="1">
    <citation type="submission" date="2020-08" db="EMBL/GenBank/DDBJ databases">
        <title>Genome public.</title>
        <authorList>
            <person name="Liu C."/>
            <person name="Sun Q."/>
        </authorList>
    </citation>
    <scope>NUCLEOTIDE SEQUENCE [LARGE SCALE GENOMIC DNA]</scope>
    <source>
        <strain evidence="9 10">NSJ-27</strain>
    </source>
</reference>
<dbReference type="SUPFAM" id="SSF142984">
    <property type="entry name" value="Nqo1 middle domain-like"/>
    <property type="match status" value="1"/>
</dbReference>
<evidence type="ECO:0000256" key="3">
    <source>
        <dbReference type="ARBA" id="ARBA00022723"/>
    </source>
</evidence>
<evidence type="ECO:0000313" key="10">
    <source>
        <dbReference type="Proteomes" id="UP000649151"/>
    </source>
</evidence>
<dbReference type="InterPro" id="IPR037225">
    <property type="entry name" value="Nuo51_FMN-bd_sf"/>
</dbReference>
<evidence type="ECO:0000259" key="8">
    <source>
        <dbReference type="PROSITE" id="PS51379"/>
    </source>
</evidence>
<dbReference type="Pfam" id="PF13375">
    <property type="entry name" value="RnfC_N"/>
    <property type="match status" value="1"/>
</dbReference>
<dbReference type="SUPFAM" id="SSF46548">
    <property type="entry name" value="alpha-helical ferredoxin"/>
    <property type="match status" value="1"/>
</dbReference>
<protein>
    <submittedName>
        <fullName evidence="9">4Fe-4S dicluster domain-containing protein</fullName>
    </submittedName>
</protein>
<evidence type="ECO:0000256" key="6">
    <source>
        <dbReference type="ARBA" id="ARBA00023004"/>
    </source>
</evidence>
<sequence>MKIDELKSLIASAGVVGAGGAGFPTAFKLRDGIDKFIINAAECEPLIYTDYYLLKNSLNKVLKGAKAIMDTCGIPEGFMAVKQHTAARLSWTDGQKLTDGISVHCLPDVYPMGDEIIMIYEVTGRIVPPGKLPGDVGCVVNNVETLYNVANAMDNQPVTEKWVTINGDLTNKMMIGVPIGTPVIEIFDKLGIKVPEGDIVVDGGPAMGKPIDYKTAVITKTTKSLLILPDNIPCTASMLGDMRVTMTHASSNCCSCTMCTELCPRALIGYPLEPHKIVRSVTNRVTSNPQDYLVATTCSGCGVCELSACCQGISPRKVYTAVKGELGRNRMRYVHPDDKPLQVMSERDNRMLPSTRFMQRIGVDKYDTVIPEFKAEVKIDPTHISLALRQHVGAPAAPNVKPGDSVKVGDIVGKAADGISANIHSSVNGVVESVDNGVVVIKRV</sequence>
<dbReference type="PROSITE" id="PS51379">
    <property type="entry name" value="4FE4S_FER_2"/>
    <property type="match status" value="1"/>
</dbReference>
<keyword evidence="5" id="KW-0249">Electron transport</keyword>
<dbReference type="RefSeq" id="WP_186996340.1">
    <property type="nucleotide sequence ID" value="NZ_JACOQK010000001.1"/>
</dbReference>
<dbReference type="InterPro" id="IPR011538">
    <property type="entry name" value="Nuo51_FMN-bd"/>
</dbReference>
<dbReference type="EMBL" id="JACOQK010000001">
    <property type="protein sequence ID" value="MBC5787341.1"/>
    <property type="molecule type" value="Genomic_DNA"/>
</dbReference>
<keyword evidence="10" id="KW-1185">Reference proteome</keyword>
<name>A0ABR7IQD5_9CLOT</name>
<evidence type="ECO:0000256" key="2">
    <source>
        <dbReference type="ARBA" id="ARBA00022485"/>
    </source>
</evidence>
<dbReference type="Pfam" id="PF13534">
    <property type="entry name" value="Fer4_17"/>
    <property type="match status" value="1"/>
</dbReference>
<feature type="domain" description="4Fe-4S ferredoxin-type" evidence="8">
    <location>
        <begin position="244"/>
        <end position="273"/>
    </location>
</feature>
<keyword evidence="7" id="KW-0411">Iron-sulfur</keyword>
<organism evidence="9 10">
    <name type="scientific">Clostridium facile</name>
    <dbReference type="NCBI Taxonomy" id="2763035"/>
    <lineage>
        <taxon>Bacteria</taxon>
        <taxon>Bacillati</taxon>
        <taxon>Bacillota</taxon>
        <taxon>Clostridia</taxon>
        <taxon>Eubacteriales</taxon>
        <taxon>Clostridiaceae</taxon>
        <taxon>Clostridium</taxon>
    </lineage>
</organism>